<organism evidence="4 5">
    <name type="scientific">Flavilitoribacter nigricans (strain ATCC 23147 / DSM 23189 / NBRC 102662 / NCIMB 1420 / SS-2)</name>
    <name type="common">Lewinella nigricans</name>
    <dbReference type="NCBI Taxonomy" id="1122177"/>
    <lineage>
        <taxon>Bacteria</taxon>
        <taxon>Pseudomonadati</taxon>
        <taxon>Bacteroidota</taxon>
        <taxon>Saprospiria</taxon>
        <taxon>Saprospirales</taxon>
        <taxon>Lewinellaceae</taxon>
        <taxon>Flavilitoribacter</taxon>
    </lineage>
</organism>
<comment type="caution">
    <text evidence="4">The sequence shown here is derived from an EMBL/GenBank/DDBJ whole genome shotgun (WGS) entry which is preliminary data.</text>
</comment>
<evidence type="ECO:0000313" key="5">
    <source>
        <dbReference type="Proteomes" id="UP000223913"/>
    </source>
</evidence>
<evidence type="ECO:0000259" key="3">
    <source>
        <dbReference type="PROSITE" id="PS50930"/>
    </source>
</evidence>
<feature type="domain" description="Response regulatory" evidence="2">
    <location>
        <begin position="31"/>
        <end position="144"/>
    </location>
</feature>
<evidence type="ECO:0008006" key="6">
    <source>
        <dbReference type="Google" id="ProtNLM"/>
    </source>
</evidence>
<evidence type="ECO:0000313" key="4">
    <source>
        <dbReference type="EMBL" id="PHN03288.1"/>
    </source>
</evidence>
<dbReference type="AlphaFoldDB" id="A0A2D0N4H5"/>
<dbReference type="GO" id="GO:0003677">
    <property type="term" value="F:DNA binding"/>
    <property type="evidence" value="ECO:0007669"/>
    <property type="project" value="InterPro"/>
</dbReference>
<dbReference type="PANTHER" id="PTHR37299">
    <property type="entry name" value="TRANSCRIPTIONAL REGULATOR-RELATED"/>
    <property type="match status" value="1"/>
</dbReference>
<dbReference type="Proteomes" id="UP000223913">
    <property type="component" value="Unassembled WGS sequence"/>
</dbReference>
<dbReference type="InterPro" id="IPR011006">
    <property type="entry name" value="CheY-like_superfamily"/>
</dbReference>
<name>A0A2D0N4H5_FLAN2</name>
<dbReference type="OrthoDB" id="1646880at2"/>
<dbReference type="PANTHER" id="PTHR37299:SF1">
    <property type="entry name" value="STAGE 0 SPORULATION PROTEIN A HOMOLOG"/>
    <property type="match status" value="1"/>
</dbReference>
<evidence type="ECO:0000259" key="2">
    <source>
        <dbReference type="PROSITE" id="PS50110"/>
    </source>
</evidence>
<reference evidence="4 5" key="1">
    <citation type="submission" date="2017-10" db="EMBL/GenBank/DDBJ databases">
        <title>The draft genome sequence of Lewinella nigricans NBRC 102662.</title>
        <authorList>
            <person name="Wang K."/>
        </authorList>
    </citation>
    <scope>NUCLEOTIDE SEQUENCE [LARGE SCALE GENOMIC DNA]</scope>
    <source>
        <strain evidence="4 5">NBRC 102662</strain>
    </source>
</reference>
<dbReference type="InterPro" id="IPR001789">
    <property type="entry name" value="Sig_transdc_resp-reg_receiver"/>
</dbReference>
<dbReference type="Pfam" id="PF00072">
    <property type="entry name" value="Response_reg"/>
    <property type="match status" value="1"/>
</dbReference>
<keyword evidence="5" id="KW-1185">Reference proteome</keyword>
<dbReference type="SMART" id="SM00850">
    <property type="entry name" value="LytTR"/>
    <property type="match status" value="1"/>
</dbReference>
<accession>A0A2D0N4H5</accession>
<dbReference type="Gene3D" id="3.40.50.2300">
    <property type="match status" value="1"/>
</dbReference>
<dbReference type="Pfam" id="PF04397">
    <property type="entry name" value="LytTR"/>
    <property type="match status" value="1"/>
</dbReference>
<dbReference type="InterPro" id="IPR046947">
    <property type="entry name" value="LytR-like"/>
</dbReference>
<dbReference type="SMART" id="SM00448">
    <property type="entry name" value="REC"/>
    <property type="match status" value="1"/>
</dbReference>
<dbReference type="CDD" id="cd17532">
    <property type="entry name" value="REC_LytTR_AlgR-like"/>
    <property type="match status" value="1"/>
</dbReference>
<protein>
    <recommendedName>
        <fullName evidence="6">DNA-binding response regulator</fullName>
    </recommendedName>
</protein>
<dbReference type="PROSITE" id="PS50930">
    <property type="entry name" value="HTH_LYTTR"/>
    <property type="match status" value="1"/>
</dbReference>
<sequence>MIAPLRSAIPVPGYWSVSAFRKKIFPMRKLSTLIVDDEAPARDLVRLLLQQYPFVELLGECADGQSAIERIRRDQPELVFLDIQMPGLSGFEVLRALADQELPYIIFTTAYDQYAIQAFEVNAVDYLLKPFTEERFRLAVHRARTAHEDQLARRWNQQMKALLETSPEPARPRYLQKISVRVNSRIRFIPVEEIIWISAENQYVRIHTATQTYLLRQSLSQLEADLSPENFYRTHRSSLVNIHAIRQIEPYFKGDYILYLQDGKQTKLSRKRAEGLRRILPW</sequence>
<dbReference type="InterPro" id="IPR007492">
    <property type="entry name" value="LytTR_DNA-bd_dom"/>
</dbReference>
<evidence type="ECO:0000256" key="1">
    <source>
        <dbReference type="PROSITE-ProRule" id="PRU00169"/>
    </source>
</evidence>
<proteinExistence type="predicted"/>
<feature type="modified residue" description="4-aspartylphosphate" evidence="1">
    <location>
        <position position="82"/>
    </location>
</feature>
<dbReference type="SUPFAM" id="SSF52172">
    <property type="entry name" value="CheY-like"/>
    <property type="match status" value="1"/>
</dbReference>
<keyword evidence="1" id="KW-0597">Phosphoprotein</keyword>
<dbReference type="EMBL" id="PDUD01000033">
    <property type="protein sequence ID" value="PHN03288.1"/>
    <property type="molecule type" value="Genomic_DNA"/>
</dbReference>
<dbReference type="GO" id="GO:0000156">
    <property type="term" value="F:phosphorelay response regulator activity"/>
    <property type="evidence" value="ECO:0007669"/>
    <property type="project" value="InterPro"/>
</dbReference>
<feature type="domain" description="HTH LytTR-type" evidence="3">
    <location>
        <begin position="178"/>
        <end position="282"/>
    </location>
</feature>
<dbReference type="PROSITE" id="PS50110">
    <property type="entry name" value="RESPONSE_REGULATORY"/>
    <property type="match status" value="1"/>
</dbReference>
<dbReference type="FunFam" id="3.40.50.2300:FF:000051">
    <property type="entry name" value="Two-component response regulator yehT"/>
    <property type="match status" value="1"/>
</dbReference>
<dbReference type="Gene3D" id="2.40.50.1020">
    <property type="entry name" value="LytTr DNA-binding domain"/>
    <property type="match status" value="1"/>
</dbReference>
<gene>
    <name evidence="4" type="ORF">CRP01_28255</name>
</gene>